<dbReference type="EMBL" id="QUSF01000061">
    <property type="protein sequence ID" value="RLV97289.1"/>
    <property type="molecule type" value="Genomic_DNA"/>
</dbReference>
<dbReference type="AlphaFoldDB" id="A0A3L8S5Y1"/>
<proteinExistence type="predicted"/>
<name>A0A3L8S5Y1_CHLGU</name>
<organism evidence="1 2">
    <name type="scientific">Chloebia gouldiae</name>
    <name type="common">Gouldian finch</name>
    <name type="synonym">Erythrura gouldiae</name>
    <dbReference type="NCBI Taxonomy" id="44316"/>
    <lineage>
        <taxon>Eukaryota</taxon>
        <taxon>Metazoa</taxon>
        <taxon>Chordata</taxon>
        <taxon>Craniata</taxon>
        <taxon>Vertebrata</taxon>
        <taxon>Euteleostomi</taxon>
        <taxon>Archelosauria</taxon>
        <taxon>Archosauria</taxon>
        <taxon>Dinosauria</taxon>
        <taxon>Saurischia</taxon>
        <taxon>Theropoda</taxon>
        <taxon>Coelurosauria</taxon>
        <taxon>Aves</taxon>
        <taxon>Neognathae</taxon>
        <taxon>Neoaves</taxon>
        <taxon>Telluraves</taxon>
        <taxon>Australaves</taxon>
        <taxon>Passeriformes</taxon>
        <taxon>Passeroidea</taxon>
        <taxon>Passeridae</taxon>
        <taxon>Chloebia</taxon>
    </lineage>
</organism>
<reference evidence="1 2" key="1">
    <citation type="journal article" date="2018" name="Proc. R. Soc. B">
        <title>A non-coding region near Follistatin controls head colour polymorphism in the Gouldian finch.</title>
        <authorList>
            <person name="Toomey M.B."/>
            <person name="Marques C.I."/>
            <person name="Andrade P."/>
            <person name="Araujo P.M."/>
            <person name="Sabatino S."/>
            <person name="Gazda M.A."/>
            <person name="Afonso S."/>
            <person name="Lopes R.J."/>
            <person name="Corbo J.C."/>
            <person name="Carneiro M."/>
        </authorList>
    </citation>
    <scope>NUCLEOTIDE SEQUENCE [LARGE SCALE GENOMIC DNA]</scope>
    <source>
        <strain evidence="1">Red01</strain>
        <tissue evidence="1">Muscle</tissue>
    </source>
</reference>
<protein>
    <submittedName>
        <fullName evidence="1">Uncharacterized protein</fullName>
    </submittedName>
</protein>
<sequence length="84" mass="9538">MEDAGKYPDCLEHFFILSFFPKEKPPGAARQEDALSFAEQWFRGFQGCLPGWEWIMPKGDLGSATSWIKRFVGMLNLAAAFHPN</sequence>
<evidence type="ECO:0000313" key="1">
    <source>
        <dbReference type="EMBL" id="RLV97289.1"/>
    </source>
</evidence>
<comment type="caution">
    <text evidence="1">The sequence shown here is derived from an EMBL/GenBank/DDBJ whole genome shotgun (WGS) entry which is preliminary data.</text>
</comment>
<keyword evidence="2" id="KW-1185">Reference proteome</keyword>
<evidence type="ECO:0000313" key="2">
    <source>
        <dbReference type="Proteomes" id="UP000276834"/>
    </source>
</evidence>
<gene>
    <name evidence="1" type="ORF">DV515_00012025</name>
</gene>
<dbReference type="Proteomes" id="UP000276834">
    <property type="component" value="Unassembled WGS sequence"/>
</dbReference>
<accession>A0A3L8S5Y1</accession>